<protein>
    <submittedName>
        <fullName evidence="1">Uncharacterized protein</fullName>
    </submittedName>
</protein>
<name>A0A1F6BGF3_9BACT</name>
<dbReference type="AlphaFoldDB" id="A0A1F6BGF3"/>
<organism evidence="1 2">
    <name type="scientific">Candidatus Gottesmanbacteria bacterium RIFOXYB1_FULL_47_11</name>
    <dbReference type="NCBI Taxonomy" id="1798401"/>
    <lineage>
        <taxon>Bacteria</taxon>
        <taxon>Candidatus Gottesmaniibacteriota</taxon>
    </lineage>
</organism>
<accession>A0A1F6BGF3</accession>
<dbReference type="STRING" id="1798401.A2363_00840"/>
<sequence length="84" mass="9669">MSEVIDEKVSVNLLSNHMKGNASPTSLYWRGRRYTLSQIGLHHTVREGRTLVHIFSATDGTTFFKLKLDTETLAWRLLELDHDI</sequence>
<reference evidence="1 2" key="1">
    <citation type="journal article" date="2016" name="Nat. Commun.">
        <title>Thousands of microbial genomes shed light on interconnected biogeochemical processes in an aquifer system.</title>
        <authorList>
            <person name="Anantharaman K."/>
            <person name="Brown C.T."/>
            <person name="Hug L.A."/>
            <person name="Sharon I."/>
            <person name="Castelle C.J."/>
            <person name="Probst A.J."/>
            <person name="Thomas B.C."/>
            <person name="Singh A."/>
            <person name="Wilkins M.J."/>
            <person name="Karaoz U."/>
            <person name="Brodie E.L."/>
            <person name="Williams K.H."/>
            <person name="Hubbard S.S."/>
            <person name="Banfield J.F."/>
        </authorList>
    </citation>
    <scope>NUCLEOTIDE SEQUENCE [LARGE SCALE GENOMIC DNA]</scope>
</reference>
<proteinExistence type="predicted"/>
<comment type="caution">
    <text evidence="1">The sequence shown here is derived from an EMBL/GenBank/DDBJ whole genome shotgun (WGS) entry which is preliminary data.</text>
</comment>
<gene>
    <name evidence="1" type="ORF">A2363_00840</name>
</gene>
<dbReference type="Proteomes" id="UP000176186">
    <property type="component" value="Unassembled WGS sequence"/>
</dbReference>
<evidence type="ECO:0000313" key="1">
    <source>
        <dbReference type="EMBL" id="OGG36015.1"/>
    </source>
</evidence>
<dbReference type="EMBL" id="MFKE01000002">
    <property type="protein sequence ID" value="OGG36015.1"/>
    <property type="molecule type" value="Genomic_DNA"/>
</dbReference>
<evidence type="ECO:0000313" key="2">
    <source>
        <dbReference type="Proteomes" id="UP000176186"/>
    </source>
</evidence>